<feature type="region of interest" description="Disordered" evidence="1">
    <location>
        <begin position="192"/>
        <end position="214"/>
    </location>
</feature>
<organism evidence="2 3">
    <name type="scientific">Coemansia biformis</name>
    <dbReference type="NCBI Taxonomy" id="1286918"/>
    <lineage>
        <taxon>Eukaryota</taxon>
        <taxon>Fungi</taxon>
        <taxon>Fungi incertae sedis</taxon>
        <taxon>Zoopagomycota</taxon>
        <taxon>Kickxellomycotina</taxon>
        <taxon>Kickxellomycetes</taxon>
        <taxon>Kickxellales</taxon>
        <taxon>Kickxellaceae</taxon>
        <taxon>Coemansia</taxon>
    </lineage>
</organism>
<name>A0A9W7Y3N2_9FUNG</name>
<protein>
    <submittedName>
        <fullName evidence="2">Uncharacterized protein</fullName>
    </submittedName>
</protein>
<dbReference type="AlphaFoldDB" id="A0A9W7Y3N2"/>
<dbReference type="EMBL" id="JANBOI010001486">
    <property type="protein sequence ID" value="KAJ1726564.1"/>
    <property type="molecule type" value="Genomic_DNA"/>
</dbReference>
<feature type="compositionally biased region" description="Basic and acidic residues" evidence="1">
    <location>
        <begin position="59"/>
        <end position="71"/>
    </location>
</feature>
<feature type="region of interest" description="Disordered" evidence="1">
    <location>
        <begin position="43"/>
        <end position="166"/>
    </location>
</feature>
<comment type="caution">
    <text evidence="2">The sequence shown here is derived from an EMBL/GenBank/DDBJ whole genome shotgun (WGS) entry which is preliminary data.</text>
</comment>
<reference evidence="2" key="1">
    <citation type="submission" date="2022-07" db="EMBL/GenBank/DDBJ databases">
        <title>Phylogenomic reconstructions and comparative analyses of Kickxellomycotina fungi.</title>
        <authorList>
            <person name="Reynolds N.K."/>
            <person name="Stajich J.E."/>
            <person name="Barry K."/>
            <person name="Grigoriev I.V."/>
            <person name="Crous P."/>
            <person name="Smith M.E."/>
        </authorList>
    </citation>
    <scope>NUCLEOTIDE SEQUENCE</scope>
    <source>
        <strain evidence="2">BCRC 34381</strain>
    </source>
</reference>
<feature type="compositionally biased region" description="Basic and acidic residues" evidence="1">
    <location>
        <begin position="203"/>
        <end position="212"/>
    </location>
</feature>
<evidence type="ECO:0000313" key="3">
    <source>
        <dbReference type="Proteomes" id="UP001143981"/>
    </source>
</evidence>
<proteinExistence type="predicted"/>
<dbReference type="OrthoDB" id="5599613at2759"/>
<gene>
    <name evidence="2" type="ORF">LPJ61_005100</name>
</gene>
<evidence type="ECO:0000313" key="2">
    <source>
        <dbReference type="EMBL" id="KAJ1726564.1"/>
    </source>
</evidence>
<dbReference type="Proteomes" id="UP001143981">
    <property type="component" value="Unassembled WGS sequence"/>
</dbReference>
<evidence type="ECO:0000256" key="1">
    <source>
        <dbReference type="SAM" id="MobiDB-lite"/>
    </source>
</evidence>
<sequence length="686" mass="74646">MPPRRTRKAVPPTNNSTLGKFFAIRTAKPQQPAVMQPTLTSMLGRAARRRADTASPDRSSPDDLPVVKDEAMEVDVSADSDPEPRADAVSICSSTSAGSARIRLGGAGPNDLSDSDSDGELVDASSILGPGSAATPSGYGLRSQAPTRATPTHAVPTPSAAPYRNSLKSLVRETRKQKYDLDFLEAYMQRPSADCGASDGDDGDSKWQRGDEGSAAVESVLEALPRREFEHIRAQVGADKSIQRRPVQLSLFHTGGRRSALERPSHDNDYFRGLRLADSDPVERVCRTHADTGGFICSIVESQWLTAQAHSGWRLTQSIGDALLQTMCHSSDGRIASGAHESLRLFVDMGMSSWELRLPGLLALMEGLQGVQRDAVHECCIPDGDCGEDDGNSSSTSTLPSVYVEITRPRPMGATSTNAERVAFLIDIASRSFGFDTVKDSCDVLVMIVAALLDHGNRMHRLSIQQALARAAERISPPTKWALVWPACVAWLGARFSRVSLPAQLFIVDSLPTSSQRCMQLRRSLSFMLLRMQSPEYIMDEQSMEKLAVAVTLPSQIMLRMACELMDADEELFRVSRDTDFVRLEAAIGLLGNLLDSTQVMRDVRDASEIIYKRLTALSRRINDGMATRLDKTLAKDAIQTLLVRISMTVVSANGRLDPIYAPSSTLDTWLSGAQKGSDDHSAPAT</sequence>
<keyword evidence="3" id="KW-1185">Reference proteome</keyword>
<accession>A0A9W7Y3N2</accession>
<feature type="compositionally biased region" description="Acidic residues" evidence="1">
    <location>
        <begin position="72"/>
        <end position="81"/>
    </location>
</feature>